<accession>A0A4P2VH30</accession>
<keyword evidence="2" id="KW-0813">Transport</keyword>
<reference evidence="8 9" key="1">
    <citation type="submission" date="2018-12" db="EMBL/GenBank/DDBJ databases">
        <title>Rubrispira sanarue gen. nov., sp., nov., a member of the order Silvanigrellales, isolated from a brackish lake in Hamamatsu Japan.</title>
        <authorList>
            <person name="Maejima Y."/>
            <person name="Iino T."/>
            <person name="Muraguchi Y."/>
            <person name="Fukuda K."/>
            <person name="Nojiri H."/>
            <person name="Ohkuma M."/>
            <person name="Moriuchi R."/>
            <person name="Dohra H."/>
            <person name="Kimbara K."/>
            <person name="Shintani M."/>
        </authorList>
    </citation>
    <scope>NUCLEOTIDE SEQUENCE [LARGE SCALE GENOMIC DNA]</scope>
    <source>
        <strain evidence="8 9">RF1110005</strain>
    </source>
</reference>
<evidence type="ECO:0000313" key="8">
    <source>
        <dbReference type="EMBL" id="BBH51961.1"/>
    </source>
</evidence>
<dbReference type="Proteomes" id="UP000291236">
    <property type="component" value="Chromosome"/>
</dbReference>
<evidence type="ECO:0000256" key="5">
    <source>
        <dbReference type="ARBA" id="ARBA00022840"/>
    </source>
</evidence>
<dbReference type="PANTHER" id="PTHR42788:SF7">
    <property type="entry name" value="NITRATE ABC TRANSPORTER ATP-BINDING PROTEIN"/>
    <property type="match status" value="1"/>
</dbReference>
<dbReference type="GO" id="GO:0016887">
    <property type="term" value="F:ATP hydrolysis activity"/>
    <property type="evidence" value="ECO:0007669"/>
    <property type="project" value="InterPro"/>
</dbReference>
<sequence>MIHIEKVTKSFHGLFRPVINEVSLSVEKGDFCILIGANGCGKSTLLKLISNEYKADSGTIKLKGAVAQVVQDVNLGTVPEMTLLENIALNEINSPKLLFYRRYRNQVIQKLKELDIGLEEYIDQPLKMISGGQRQMIATLMAIHSGRQILLLDEHTSALDPKMQTLLMEYTHKQTKNLELTAIMITHKMDDAIKYGNRLIMLHQGKVALDFQGKQKKALAVHDLLAMFHQYEDQLLVSGGESGN</sequence>
<evidence type="ECO:0000256" key="6">
    <source>
        <dbReference type="ARBA" id="ARBA00023136"/>
    </source>
</evidence>
<dbReference type="InterPro" id="IPR003439">
    <property type="entry name" value="ABC_transporter-like_ATP-bd"/>
</dbReference>
<dbReference type="InterPro" id="IPR027417">
    <property type="entry name" value="P-loop_NTPase"/>
</dbReference>
<dbReference type="OrthoDB" id="9778870at2"/>
<evidence type="ECO:0000313" key="9">
    <source>
        <dbReference type="Proteomes" id="UP000291236"/>
    </source>
</evidence>
<gene>
    <name evidence="8" type="ORF">JCM31447_03920</name>
</gene>
<name>A0A4P2VH30_FLUSA</name>
<proteinExistence type="predicted"/>
<evidence type="ECO:0000256" key="4">
    <source>
        <dbReference type="ARBA" id="ARBA00022741"/>
    </source>
</evidence>
<dbReference type="PANTHER" id="PTHR42788">
    <property type="entry name" value="TAURINE IMPORT ATP-BINDING PROTEIN-RELATED"/>
    <property type="match status" value="1"/>
</dbReference>
<dbReference type="RefSeq" id="WP_130605990.1">
    <property type="nucleotide sequence ID" value="NZ_AP019368.1"/>
</dbReference>
<evidence type="ECO:0000256" key="2">
    <source>
        <dbReference type="ARBA" id="ARBA00022448"/>
    </source>
</evidence>
<dbReference type="InterPro" id="IPR050166">
    <property type="entry name" value="ABC_transporter_ATP-bind"/>
</dbReference>
<dbReference type="AlphaFoldDB" id="A0A4P2VH30"/>
<evidence type="ECO:0000256" key="3">
    <source>
        <dbReference type="ARBA" id="ARBA00022475"/>
    </source>
</evidence>
<dbReference type="SUPFAM" id="SSF52540">
    <property type="entry name" value="P-loop containing nucleoside triphosphate hydrolases"/>
    <property type="match status" value="1"/>
</dbReference>
<feature type="domain" description="ABC transporter" evidence="7">
    <location>
        <begin position="2"/>
        <end position="229"/>
    </location>
</feature>
<keyword evidence="9" id="KW-1185">Reference proteome</keyword>
<comment type="subcellular location">
    <subcellularLocation>
        <location evidence="1">Cell membrane</location>
        <topology evidence="1">Peripheral membrane protein</topology>
    </subcellularLocation>
</comment>
<dbReference type="GO" id="GO:0005886">
    <property type="term" value="C:plasma membrane"/>
    <property type="evidence" value="ECO:0007669"/>
    <property type="project" value="UniProtKB-SubCell"/>
</dbReference>
<organism evidence="8 9">
    <name type="scientific">Fluviispira sanaruensis</name>
    <dbReference type="NCBI Taxonomy" id="2493639"/>
    <lineage>
        <taxon>Bacteria</taxon>
        <taxon>Pseudomonadati</taxon>
        <taxon>Bdellovibrionota</taxon>
        <taxon>Oligoflexia</taxon>
        <taxon>Silvanigrellales</taxon>
        <taxon>Silvanigrellaceae</taxon>
        <taxon>Fluviispira</taxon>
    </lineage>
</organism>
<dbReference type="GO" id="GO:0005524">
    <property type="term" value="F:ATP binding"/>
    <property type="evidence" value="ECO:0007669"/>
    <property type="project" value="UniProtKB-KW"/>
</dbReference>
<evidence type="ECO:0000256" key="1">
    <source>
        <dbReference type="ARBA" id="ARBA00004202"/>
    </source>
</evidence>
<keyword evidence="4" id="KW-0547">Nucleotide-binding</keyword>
<keyword evidence="6" id="KW-0472">Membrane</keyword>
<dbReference type="Pfam" id="PF00005">
    <property type="entry name" value="ABC_tran"/>
    <property type="match status" value="1"/>
</dbReference>
<protein>
    <submittedName>
        <fullName evidence="8">ABC transporter ATP-binding protein</fullName>
    </submittedName>
</protein>
<dbReference type="InterPro" id="IPR003593">
    <property type="entry name" value="AAA+_ATPase"/>
</dbReference>
<evidence type="ECO:0000259" key="7">
    <source>
        <dbReference type="PROSITE" id="PS50893"/>
    </source>
</evidence>
<keyword evidence="5 8" id="KW-0067">ATP-binding</keyword>
<dbReference type="Gene3D" id="3.40.50.300">
    <property type="entry name" value="P-loop containing nucleotide triphosphate hydrolases"/>
    <property type="match status" value="1"/>
</dbReference>
<keyword evidence="3" id="KW-1003">Cell membrane</keyword>
<dbReference type="PROSITE" id="PS50893">
    <property type="entry name" value="ABC_TRANSPORTER_2"/>
    <property type="match status" value="1"/>
</dbReference>
<dbReference type="SMART" id="SM00382">
    <property type="entry name" value="AAA"/>
    <property type="match status" value="1"/>
</dbReference>
<dbReference type="EMBL" id="AP019368">
    <property type="protein sequence ID" value="BBH51961.1"/>
    <property type="molecule type" value="Genomic_DNA"/>
</dbReference>
<dbReference type="KEGG" id="sbf:JCM31447_03920"/>